<comment type="caution">
    <text evidence="1">The sequence shown here is derived from an EMBL/GenBank/DDBJ whole genome shotgun (WGS) entry which is preliminary data.</text>
</comment>
<name>A0AAV2Q6R8_MEGNR</name>
<dbReference type="EMBL" id="CAXKWB010004182">
    <property type="protein sequence ID" value="CAL4072519.1"/>
    <property type="molecule type" value="Genomic_DNA"/>
</dbReference>
<dbReference type="AlphaFoldDB" id="A0AAV2Q6R8"/>
<evidence type="ECO:0000313" key="1">
    <source>
        <dbReference type="EMBL" id="CAL4072519.1"/>
    </source>
</evidence>
<reference evidence="1 2" key="1">
    <citation type="submission" date="2024-05" db="EMBL/GenBank/DDBJ databases">
        <authorList>
            <person name="Wallberg A."/>
        </authorList>
    </citation>
    <scope>NUCLEOTIDE SEQUENCE [LARGE SCALE GENOMIC DNA]</scope>
</reference>
<organism evidence="1 2">
    <name type="scientific">Meganyctiphanes norvegica</name>
    <name type="common">Northern krill</name>
    <name type="synonym">Thysanopoda norvegica</name>
    <dbReference type="NCBI Taxonomy" id="48144"/>
    <lineage>
        <taxon>Eukaryota</taxon>
        <taxon>Metazoa</taxon>
        <taxon>Ecdysozoa</taxon>
        <taxon>Arthropoda</taxon>
        <taxon>Crustacea</taxon>
        <taxon>Multicrustacea</taxon>
        <taxon>Malacostraca</taxon>
        <taxon>Eumalacostraca</taxon>
        <taxon>Eucarida</taxon>
        <taxon>Euphausiacea</taxon>
        <taxon>Euphausiidae</taxon>
        <taxon>Meganyctiphanes</taxon>
    </lineage>
</organism>
<evidence type="ECO:0000313" key="2">
    <source>
        <dbReference type="Proteomes" id="UP001497623"/>
    </source>
</evidence>
<dbReference type="CDD" id="cd18809">
    <property type="entry name" value="SF1_C_RecD"/>
    <property type="match status" value="1"/>
</dbReference>
<keyword evidence="2" id="KW-1185">Reference proteome</keyword>
<dbReference type="InterPro" id="IPR027417">
    <property type="entry name" value="P-loop_NTPase"/>
</dbReference>
<evidence type="ECO:0008006" key="3">
    <source>
        <dbReference type="Google" id="ProtNLM"/>
    </source>
</evidence>
<proteinExistence type="predicted"/>
<accession>A0AAV2Q6R8</accession>
<gene>
    <name evidence="1" type="ORF">MNOR_LOCUS8852</name>
</gene>
<dbReference type="Proteomes" id="UP001497623">
    <property type="component" value="Unassembled WGS sequence"/>
</dbReference>
<sequence>MPNLLSSTSQGLPSQVMLEKYCQVILTSNLWKEPGLTNGAKGIVKFIVFEGNAKPKALPSLVIVQFPDYIGPSFLNDLEKCGPIVPLRLSWLMGKKLCWRIMLPLKPAYATSIHSCQGTSMDRVIINIGKREFSTGLTYTAIS</sequence>
<dbReference type="SUPFAM" id="SSF52540">
    <property type="entry name" value="P-loop containing nucleoside triphosphate hydrolases"/>
    <property type="match status" value="1"/>
</dbReference>
<protein>
    <recommendedName>
        <fullName evidence="3">ATP-dependent DNA helicase</fullName>
    </recommendedName>
</protein>